<organism evidence="1 2">
    <name type="scientific">Terfezia boudieri ATCC MYA-4762</name>
    <dbReference type="NCBI Taxonomy" id="1051890"/>
    <lineage>
        <taxon>Eukaryota</taxon>
        <taxon>Fungi</taxon>
        <taxon>Dikarya</taxon>
        <taxon>Ascomycota</taxon>
        <taxon>Pezizomycotina</taxon>
        <taxon>Pezizomycetes</taxon>
        <taxon>Pezizales</taxon>
        <taxon>Pezizaceae</taxon>
        <taxon>Terfezia</taxon>
    </lineage>
</organism>
<evidence type="ECO:0000313" key="2">
    <source>
        <dbReference type="Proteomes" id="UP000267821"/>
    </source>
</evidence>
<proteinExistence type="predicted"/>
<reference evidence="1 2" key="1">
    <citation type="journal article" date="2018" name="Nat. Ecol. Evol.">
        <title>Pezizomycetes genomes reveal the molecular basis of ectomycorrhizal truffle lifestyle.</title>
        <authorList>
            <person name="Murat C."/>
            <person name="Payen T."/>
            <person name="Noel B."/>
            <person name="Kuo A."/>
            <person name="Morin E."/>
            <person name="Chen J."/>
            <person name="Kohler A."/>
            <person name="Krizsan K."/>
            <person name="Balestrini R."/>
            <person name="Da Silva C."/>
            <person name="Montanini B."/>
            <person name="Hainaut M."/>
            <person name="Levati E."/>
            <person name="Barry K.W."/>
            <person name="Belfiori B."/>
            <person name="Cichocki N."/>
            <person name="Clum A."/>
            <person name="Dockter R.B."/>
            <person name="Fauchery L."/>
            <person name="Guy J."/>
            <person name="Iotti M."/>
            <person name="Le Tacon F."/>
            <person name="Lindquist E.A."/>
            <person name="Lipzen A."/>
            <person name="Malagnac F."/>
            <person name="Mello A."/>
            <person name="Molinier V."/>
            <person name="Miyauchi S."/>
            <person name="Poulain J."/>
            <person name="Riccioni C."/>
            <person name="Rubini A."/>
            <person name="Sitrit Y."/>
            <person name="Splivallo R."/>
            <person name="Traeger S."/>
            <person name="Wang M."/>
            <person name="Zifcakova L."/>
            <person name="Wipf D."/>
            <person name="Zambonelli A."/>
            <person name="Paolocci F."/>
            <person name="Nowrousian M."/>
            <person name="Ottonello S."/>
            <person name="Baldrian P."/>
            <person name="Spatafora J.W."/>
            <person name="Henrissat B."/>
            <person name="Nagy L.G."/>
            <person name="Aury J.M."/>
            <person name="Wincker P."/>
            <person name="Grigoriev I.V."/>
            <person name="Bonfante P."/>
            <person name="Martin F.M."/>
        </authorList>
    </citation>
    <scope>NUCLEOTIDE SEQUENCE [LARGE SCALE GENOMIC DNA]</scope>
    <source>
        <strain evidence="1 2">ATCC MYA-4762</strain>
    </source>
</reference>
<dbReference type="AlphaFoldDB" id="A0A3N4M2J8"/>
<dbReference type="InParanoid" id="A0A3N4M2J8"/>
<dbReference type="EMBL" id="ML121528">
    <property type="protein sequence ID" value="RPB29247.1"/>
    <property type="molecule type" value="Genomic_DNA"/>
</dbReference>
<name>A0A3N4M2J8_9PEZI</name>
<accession>A0A3N4M2J8</accession>
<protein>
    <submittedName>
        <fullName evidence="1">Uncharacterized protein</fullName>
    </submittedName>
</protein>
<keyword evidence="2" id="KW-1185">Reference proteome</keyword>
<sequence length="179" mass="20084">MLLASFNSLQNYPLTLYEASPSCSSLSQAALLCVGAMSERVGTGKAQEICGWSYRYRSGTLGLGDWWILWVDFNIKFKPTLPDTNSFSVYHQLFPNTYTYPSFQQCSYSHRGSCSATLRRRQTFLYQPAHDSSTKQFLPTPRSAAVGSATPHSWTGSESHIKSAWLHLLLVLISPLPHR</sequence>
<gene>
    <name evidence="1" type="ORF">L211DRAFT_264024</name>
</gene>
<dbReference type="Proteomes" id="UP000267821">
    <property type="component" value="Unassembled WGS sequence"/>
</dbReference>
<evidence type="ECO:0000313" key="1">
    <source>
        <dbReference type="EMBL" id="RPB29247.1"/>
    </source>
</evidence>